<dbReference type="InterPro" id="IPR027939">
    <property type="entry name" value="NMT1/THI5"/>
</dbReference>
<feature type="chain" id="PRO_5030029784" evidence="1">
    <location>
        <begin position="24"/>
        <end position="338"/>
    </location>
</feature>
<dbReference type="STRING" id="501024.RTCCBAU85039_4589"/>
<organism evidence="3 5">
    <name type="scientific">Rhizobium tibeticum</name>
    <dbReference type="NCBI Taxonomy" id="501024"/>
    <lineage>
        <taxon>Bacteria</taxon>
        <taxon>Pseudomonadati</taxon>
        <taxon>Pseudomonadota</taxon>
        <taxon>Alphaproteobacteria</taxon>
        <taxon>Hyphomicrobiales</taxon>
        <taxon>Rhizobiaceae</taxon>
        <taxon>Rhizobium/Agrobacterium group</taxon>
        <taxon>Rhizobium</taxon>
    </lineage>
</organism>
<accession>A0A1H8S3L5</accession>
<keyword evidence="6" id="KW-1185">Reference proteome</keyword>
<dbReference type="Pfam" id="PF09084">
    <property type="entry name" value="NMT1"/>
    <property type="match status" value="1"/>
</dbReference>
<dbReference type="AlphaFoldDB" id="A0A1H8S3L5"/>
<dbReference type="PANTHER" id="PTHR31528:SF3">
    <property type="entry name" value="THIAMINE BIOSYNTHESIS PROTEIN HI_0357-RELATED"/>
    <property type="match status" value="1"/>
</dbReference>
<dbReference type="OrthoDB" id="5372616at2"/>
<feature type="signal peptide" evidence="1">
    <location>
        <begin position="1"/>
        <end position="23"/>
    </location>
</feature>
<reference evidence="4 6" key="1">
    <citation type="submission" date="2016-10" db="EMBL/GenBank/DDBJ databases">
        <authorList>
            <person name="Varghese N."/>
            <person name="Submissions S."/>
        </authorList>
    </citation>
    <scope>NUCLEOTIDE SEQUENCE [LARGE SCALE GENOMIC DNA]</scope>
    <source>
        <strain evidence="4 6">CGMCC 1.7071</strain>
    </source>
</reference>
<dbReference type="Proteomes" id="UP000198939">
    <property type="component" value="Unassembled WGS sequence"/>
</dbReference>
<dbReference type="PANTHER" id="PTHR31528">
    <property type="entry name" value="4-AMINO-5-HYDROXYMETHYL-2-METHYLPYRIMIDINE PHOSPHATE SYNTHASE THI11-RELATED"/>
    <property type="match status" value="1"/>
</dbReference>
<dbReference type="Proteomes" id="UP000183063">
    <property type="component" value="Unassembled WGS sequence"/>
</dbReference>
<gene>
    <name evidence="3" type="ORF">RTCCBAU85039_4589</name>
    <name evidence="4" type="ORF">SAMN05216228_102334</name>
</gene>
<protein>
    <submittedName>
        <fullName evidence="3">NMT1/THI5 like protein</fullName>
    </submittedName>
    <submittedName>
        <fullName evidence="4">NitT/TauT family transport system substrate-binding protein</fullName>
    </submittedName>
</protein>
<keyword evidence="1" id="KW-0732">Signal</keyword>
<dbReference type="Gene3D" id="3.40.190.10">
    <property type="entry name" value="Periplasmic binding protein-like II"/>
    <property type="match status" value="2"/>
</dbReference>
<dbReference type="EMBL" id="FNXB01000029">
    <property type="protein sequence ID" value="SEI10752.1"/>
    <property type="molecule type" value="Genomic_DNA"/>
</dbReference>
<evidence type="ECO:0000313" key="3">
    <source>
        <dbReference type="EMBL" id="SEI10752.1"/>
    </source>
</evidence>
<sequence>MSNALKNLASAAALALGCTVALAAPGYALDKVSYGTNWLAQAEHGGFYQAVADGTYTKLGLDVTIVQGGPNAANSALLISGKIDFYMGGPQGELSAVEQGIPLVDVAAIFQKDPQVLIAHPDAGVETFEDLAKLKTLFLGKDGYLTYFEWMKANYKGFKDEQYKPYNFNPGPFLADKESGQQGYLTSEPYEIQKQTGWEPKVFLLADNGYSPYSTMITTTQSMIDTKSDVVQRFIDASIEGWYNYLYGDNTKANELIKKDNPEMTDGQIAYSIAKMKEYGIVESGEALDKGIGCITDEHYKKFFAEMVGIKVLKADTDYTKAYTTKYVCKGVGMALKK</sequence>
<feature type="domain" description="SsuA/THI5-like" evidence="2">
    <location>
        <begin position="42"/>
        <end position="243"/>
    </location>
</feature>
<name>A0A1H8S3L5_9HYPH</name>
<proteinExistence type="predicted"/>
<dbReference type="RefSeq" id="WP_072378894.1">
    <property type="nucleotide sequence ID" value="NZ_FNXB01000029.1"/>
</dbReference>
<dbReference type="EMBL" id="FOCV01000023">
    <property type="protein sequence ID" value="SEO73004.1"/>
    <property type="molecule type" value="Genomic_DNA"/>
</dbReference>
<evidence type="ECO:0000313" key="6">
    <source>
        <dbReference type="Proteomes" id="UP000198939"/>
    </source>
</evidence>
<reference evidence="3" key="3">
    <citation type="submission" date="2016-10" db="EMBL/GenBank/DDBJ databases">
        <authorList>
            <person name="de Groot N.N."/>
        </authorList>
    </citation>
    <scope>NUCLEOTIDE SEQUENCE [LARGE SCALE GENOMIC DNA]</scope>
    <source>
        <strain evidence="3">CCBAU85039</strain>
    </source>
</reference>
<dbReference type="PROSITE" id="PS51257">
    <property type="entry name" value="PROKAR_LIPOPROTEIN"/>
    <property type="match status" value="1"/>
</dbReference>
<evidence type="ECO:0000313" key="4">
    <source>
        <dbReference type="EMBL" id="SEO73004.1"/>
    </source>
</evidence>
<dbReference type="SUPFAM" id="SSF53850">
    <property type="entry name" value="Periplasmic binding protein-like II"/>
    <property type="match status" value="1"/>
</dbReference>
<evidence type="ECO:0000256" key="1">
    <source>
        <dbReference type="SAM" id="SignalP"/>
    </source>
</evidence>
<evidence type="ECO:0000313" key="5">
    <source>
        <dbReference type="Proteomes" id="UP000183063"/>
    </source>
</evidence>
<dbReference type="GO" id="GO:0009228">
    <property type="term" value="P:thiamine biosynthetic process"/>
    <property type="evidence" value="ECO:0007669"/>
    <property type="project" value="InterPro"/>
</dbReference>
<dbReference type="InterPro" id="IPR015168">
    <property type="entry name" value="SsuA/THI5"/>
</dbReference>
<evidence type="ECO:0000259" key="2">
    <source>
        <dbReference type="Pfam" id="PF09084"/>
    </source>
</evidence>
<reference evidence="5" key="2">
    <citation type="submission" date="2016-10" db="EMBL/GenBank/DDBJ databases">
        <authorList>
            <person name="Wibberg D."/>
        </authorList>
    </citation>
    <scope>NUCLEOTIDE SEQUENCE [LARGE SCALE GENOMIC DNA]</scope>
</reference>